<accession>A0ABR6W7D1</accession>
<sequence length="280" mass="31200">MQALDKETFSYWVTHPDDLSATDFVQLQESLQAYPYCQSLHTLTAKAASVHLKGQTVPFVRQAAAHALSRNALRKLIDNEFQWSENLLMKLNELSAKHVPIPDDYQQESYALFKSKTGLGNTFPSLSLLRLPGQPVPQLPVEPASEAMVPTPEDPTLSETNLQHDLTQIAEAAPPALSPADLERQRQLDLIDSFIKKEPRIPPVRSKVGEPHQQEDLTKRNKPGGGGFITESFAKILEKQGKIDKARDIYEKLMAKNPEKKAYFAAKISELSGSQNTSTE</sequence>
<dbReference type="RefSeq" id="WP_186737839.1">
    <property type="nucleotide sequence ID" value="NZ_VFIA01000013.1"/>
</dbReference>
<gene>
    <name evidence="2" type="ORF">FH603_2552</name>
</gene>
<keyword evidence="3" id="KW-1185">Reference proteome</keyword>
<comment type="caution">
    <text evidence="2">The sequence shown here is derived from an EMBL/GenBank/DDBJ whole genome shotgun (WGS) entry which is preliminary data.</text>
</comment>
<dbReference type="EMBL" id="VFIA01000013">
    <property type="protein sequence ID" value="MBC3792043.1"/>
    <property type="molecule type" value="Genomic_DNA"/>
</dbReference>
<proteinExistence type="predicted"/>
<feature type="region of interest" description="Disordered" evidence="1">
    <location>
        <begin position="202"/>
        <end position="226"/>
    </location>
</feature>
<reference evidence="2 3" key="1">
    <citation type="submission" date="2019-06" db="EMBL/GenBank/DDBJ databases">
        <title>Spirosoma utsteinense sp. nov. isolated from Antarctic ice-free soils.</title>
        <authorList>
            <person name="Tahon G."/>
        </authorList>
    </citation>
    <scope>NUCLEOTIDE SEQUENCE [LARGE SCALE GENOMIC DNA]</scope>
    <source>
        <strain evidence="2 3">LMG 31447</strain>
    </source>
</reference>
<evidence type="ECO:0008006" key="4">
    <source>
        <dbReference type="Google" id="ProtNLM"/>
    </source>
</evidence>
<evidence type="ECO:0000256" key="1">
    <source>
        <dbReference type="SAM" id="MobiDB-lite"/>
    </source>
</evidence>
<protein>
    <recommendedName>
        <fullName evidence="4">Tetratricopeptide repeat protein</fullName>
    </recommendedName>
</protein>
<evidence type="ECO:0000313" key="3">
    <source>
        <dbReference type="Proteomes" id="UP000700732"/>
    </source>
</evidence>
<dbReference type="Proteomes" id="UP000700732">
    <property type="component" value="Unassembled WGS sequence"/>
</dbReference>
<organism evidence="2 3">
    <name type="scientific">Spirosoma utsteinense</name>
    <dbReference type="NCBI Taxonomy" id="2585773"/>
    <lineage>
        <taxon>Bacteria</taxon>
        <taxon>Pseudomonadati</taxon>
        <taxon>Bacteroidota</taxon>
        <taxon>Cytophagia</taxon>
        <taxon>Cytophagales</taxon>
        <taxon>Cytophagaceae</taxon>
        <taxon>Spirosoma</taxon>
    </lineage>
</organism>
<name>A0ABR6W7D1_9BACT</name>
<feature type="compositionally biased region" description="Basic and acidic residues" evidence="1">
    <location>
        <begin position="207"/>
        <end position="219"/>
    </location>
</feature>
<evidence type="ECO:0000313" key="2">
    <source>
        <dbReference type="EMBL" id="MBC3792043.1"/>
    </source>
</evidence>